<keyword evidence="3 7" id="KW-0812">Transmembrane</keyword>
<dbReference type="InterPro" id="IPR005045">
    <property type="entry name" value="CDC50/LEM3_fam"/>
</dbReference>
<dbReference type="PANTHER" id="PTHR10926">
    <property type="entry name" value="CELL CYCLE CONTROL PROTEIN 50"/>
    <property type="match status" value="1"/>
</dbReference>
<dbReference type="GO" id="GO:0005886">
    <property type="term" value="C:plasma membrane"/>
    <property type="evidence" value="ECO:0007669"/>
    <property type="project" value="TreeGrafter"/>
</dbReference>
<dbReference type="Proteomes" id="UP001255856">
    <property type="component" value="Unassembled WGS sequence"/>
</dbReference>
<dbReference type="PANTHER" id="PTHR10926:SF0">
    <property type="entry name" value="CDC50, ISOFORM A"/>
    <property type="match status" value="1"/>
</dbReference>
<accession>A0AAD9IF19</accession>
<reference evidence="8" key="1">
    <citation type="submission" date="2021-01" db="EMBL/GenBank/DDBJ databases">
        <authorList>
            <person name="Eckstrom K.M.E."/>
        </authorList>
    </citation>
    <scope>NUCLEOTIDE SEQUENCE</scope>
    <source>
        <strain evidence="8">UVCC 0001</strain>
    </source>
</reference>
<dbReference type="PIRSF" id="PIRSF015840">
    <property type="entry name" value="DUF284_TM_euk"/>
    <property type="match status" value="1"/>
</dbReference>
<keyword evidence="9" id="KW-1185">Reference proteome</keyword>
<evidence type="ECO:0000313" key="9">
    <source>
        <dbReference type="Proteomes" id="UP001255856"/>
    </source>
</evidence>
<evidence type="ECO:0000256" key="7">
    <source>
        <dbReference type="SAM" id="Phobius"/>
    </source>
</evidence>
<evidence type="ECO:0000256" key="1">
    <source>
        <dbReference type="ARBA" id="ARBA00004141"/>
    </source>
</evidence>
<feature type="transmembrane region" description="Helical" evidence="7">
    <location>
        <begin position="45"/>
        <end position="70"/>
    </location>
</feature>
<organism evidence="8 9">
    <name type="scientific">Prototheca wickerhamii</name>
    <dbReference type="NCBI Taxonomy" id="3111"/>
    <lineage>
        <taxon>Eukaryota</taxon>
        <taxon>Viridiplantae</taxon>
        <taxon>Chlorophyta</taxon>
        <taxon>core chlorophytes</taxon>
        <taxon>Trebouxiophyceae</taxon>
        <taxon>Chlorellales</taxon>
        <taxon>Chlorellaceae</taxon>
        <taxon>Prototheca</taxon>
    </lineage>
</organism>
<comment type="caution">
    <text evidence="8">The sequence shown here is derived from an EMBL/GenBank/DDBJ whole genome shotgun (WGS) entry which is preliminary data.</text>
</comment>
<proteinExistence type="inferred from homology"/>
<dbReference type="AlphaFoldDB" id="A0AAD9IF19"/>
<comment type="subcellular location">
    <subcellularLocation>
        <location evidence="1">Membrane</location>
        <topology evidence="1">Multi-pass membrane protein</topology>
    </subcellularLocation>
</comment>
<gene>
    <name evidence="8" type="ORF">QBZ16_004813</name>
</gene>
<keyword evidence="5 6" id="KW-0472">Membrane</keyword>
<evidence type="ECO:0000256" key="4">
    <source>
        <dbReference type="ARBA" id="ARBA00022989"/>
    </source>
</evidence>
<evidence type="ECO:0000313" key="8">
    <source>
        <dbReference type="EMBL" id="KAK2077179.1"/>
    </source>
</evidence>
<feature type="transmembrane region" description="Helical" evidence="7">
    <location>
        <begin position="309"/>
        <end position="338"/>
    </location>
</feature>
<dbReference type="GO" id="GO:0005794">
    <property type="term" value="C:Golgi apparatus"/>
    <property type="evidence" value="ECO:0007669"/>
    <property type="project" value="TreeGrafter"/>
</dbReference>
<sequence>MASFWSKLRCWPRRSRAKKESRWHRRLVQQRLRGWSPILHPRLALYYFLAVGVFCLAVGIPILVASLNVVKYSVRYDQMGPFAGLSPADQQNLLLAASSTGVPVTLSIQVTERMRAPIIVSYEVDSMYQNYRRYVRSYDAKSMHDGLSPGDAGPSACRPFQYLPGGADAGLPNGGAILPCGQIAQSLFNDSFSATVLAPGAGAPVELPIDSSAIAWSSDRKHLYGDVVSENFNTVPALRGGGALDDTPLNQAQHWMVWQRVSASSRAEKLYGRIETDLEPGSRVILTAVSRYNSYVWGGTNSWMGGRNLFLGAVYITVGGLAWIAAALLFASSLGLFWKRPFGDMSLLSWNKKAEAKRLATARVGSAPITAPPMQGTPKVGHMDVEGLRLF</sequence>
<evidence type="ECO:0000256" key="5">
    <source>
        <dbReference type="ARBA" id="ARBA00023136"/>
    </source>
</evidence>
<dbReference type="EMBL" id="JASFZW010000007">
    <property type="protein sequence ID" value="KAK2077179.1"/>
    <property type="molecule type" value="Genomic_DNA"/>
</dbReference>
<name>A0AAD9IF19_PROWI</name>
<dbReference type="Pfam" id="PF03381">
    <property type="entry name" value="CDC50"/>
    <property type="match status" value="1"/>
</dbReference>
<comment type="similarity">
    <text evidence="2 6">Belongs to the CDC50/LEM3 family.</text>
</comment>
<evidence type="ECO:0000256" key="3">
    <source>
        <dbReference type="ARBA" id="ARBA00022692"/>
    </source>
</evidence>
<evidence type="ECO:0000256" key="2">
    <source>
        <dbReference type="ARBA" id="ARBA00009457"/>
    </source>
</evidence>
<keyword evidence="4 7" id="KW-1133">Transmembrane helix</keyword>
<evidence type="ECO:0000256" key="6">
    <source>
        <dbReference type="PIRNR" id="PIRNR015840"/>
    </source>
</evidence>
<dbReference type="GO" id="GO:0005783">
    <property type="term" value="C:endoplasmic reticulum"/>
    <property type="evidence" value="ECO:0007669"/>
    <property type="project" value="TreeGrafter"/>
</dbReference>
<protein>
    <recommendedName>
        <fullName evidence="6">ALA-interacting subunit</fullName>
    </recommendedName>
</protein>